<evidence type="ECO:0000256" key="5">
    <source>
        <dbReference type="ARBA" id="ARBA00022741"/>
    </source>
</evidence>
<comment type="subcellular location">
    <subcellularLocation>
        <location evidence="1">Cell membrane</location>
        <topology evidence="1">Peripheral membrane protein</topology>
    </subcellularLocation>
</comment>
<dbReference type="Proteomes" id="UP000199017">
    <property type="component" value="Unassembled WGS sequence"/>
</dbReference>
<dbReference type="NCBIfam" id="TIGR01727">
    <property type="entry name" value="oligo_HPY"/>
    <property type="match status" value="1"/>
</dbReference>
<gene>
    <name evidence="9" type="ORF">SAMN05216352_10917</name>
</gene>
<evidence type="ECO:0000259" key="8">
    <source>
        <dbReference type="PROSITE" id="PS50893"/>
    </source>
</evidence>
<protein>
    <submittedName>
        <fullName evidence="9">Peptide/nickel transport system ATP-binding protein</fullName>
    </submittedName>
</protein>
<dbReference type="InterPro" id="IPR013563">
    <property type="entry name" value="Oligopep_ABC_C"/>
</dbReference>
<comment type="similarity">
    <text evidence="2">Belongs to the ABC transporter superfamily.</text>
</comment>
<keyword evidence="3" id="KW-0813">Transport</keyword>
<reference evidence="9 10" key="1">
    <citation type="submission" date="2016-10" db="EMBL/GenBank/DDBJ databases">
        <authorList>
            <person name="de Groot N.N."/>
        </authorList>
    </citation>
    <scope>NUCLEOTIDE SEQUENCE [LARGE SCALE GENOMIC DNA]</scope>
    <source>
        <strain evidence="10">P4B,CCM 7963,CECT 7998,DSM 25260,IBRC-M 10614,KCTC 13821</strain>
    </source>
</reference>
<evidence type="ECO:0000256" key="2">
    <source>
        <dbReference type="ARBA" id="ARBA00005417"/>
    </source>
</evidence>
<dbReference type="FunFam" id="3.40.50.300:FF:000016">
    <property type="entry name" value="Oligopeptide ABC transporter ATP-binding component"/>
    <property type="match status" value="1"/>
</dbReference>
<dbReference type="GO" id="GO:0016887">
    <property type="term" value="F:ATP hydrolysis activity"/>
    <property type="evidence" value="ECO:0007669"/>
    <property type="project" value="InterPro"/>
</dbReference>
<proteinExistence type="inferred from homology"/>
<dbReference type="PANTHER" id="PTHR43297:SF2">
    <property type="entry name" value="DIPEPTIDE TRANSPORT ATP-BINDING PROTEIN DPPD"/>
    <property type="match status" value="1"/>
</dbReference>
<dbReference type="GO" id="GO:0005886">
    <property type="term" value="C:plasma membrane"/>
    <property type="evidence" value="ECO:0007669"/>
    <property type="project" value="UniProtKB-SubCell"/>
</dbReference>
<dbReference type="SMART" id="SM00382">
    <property type="entry name" value="AAA"/>
    <property type="match status" value="1"/>
</dbReference>
<keyword evidence="6 9" id="KW-0067">ATP-binding</keyword>
<keyword evidence="7" id="KW-0472">Membrane</keyword>
<dbReference type="InterPro" id="IPR003439">
    <property type="entry name" value="ABC_transporter-like_ATP-bd"/>
</dbReference>
<dbReference type="InterPro" id="IPR003593">
    <property type="entry name" value="AAA+_ATPase"/>
</dbReference>
<dbReference type="CDD" id="cd03257">
    <property type="entry name" value="ABC_NikE_OppD_transporters"/>
    <property type="match status" value="1"/>
</dbReference>
<dbReference type="SUPFAM" id="SSF52540">
    <property type="entry name" value="P-loop containing nucleoside triphosphate hydrolases"/>
    <property type="match status" value="1"/>
</dbReference>
<evidence type="ECO:0000256" key="3">
    <source>
        <dbReference type="ARBA" id="ARBA00022448"/>
    </source>
</evidence>
<sequence length="345" mass="38231">MRGVYMSNEPRLEVNGLKTYITFENKKQAKAVDGVDFVIHKGETTALVGESGSGKSMTSMSIIRLIPEPSGKIIEGSIKLEGKDLLKLSDKQMEKVRGNEIGMIFQDPHSSLNPVFTVGMQIAEPLRKHKKMKKKEAYNKAVDLLVMAGLPDAAQIVNMYPHQLSGGMVQRVVIAIAMSCDPKLIIADEPTTALDVTIQSQILDLMKDLKDQTNSAVLMITHDLGVVSEAADKVMVMYGGQIVEKASVKELFCNPKHPYTIGLLASIPRIEDEKKRLESIQGTVPPSHAFPEGCRFAPRCKHAIEACTKTVPELIETNNDHEVRCILYRGEETKPRDNHEQRNTN</sequence>
<dbReference type="PANTHER" id="PTHR43297">
    <property type="entry name" value="OLIGOPEPTIDE TRANSPORT ATP-BINDING PROTEIN APPD"/>
    <property type="match status" value="1"/>
</dbReference>
<dbReference type="STRING" id="930129.SAMN05216352_10917"/>
<dbReference type="EMBL" id="FNDU01000009">
    <property type="protein sequence ID" value="SDI57401.1"/>
    <property type="molecule type" value="Genomic_DNA"/>
</dbReference>
<dbReference type="GO" id="GO:0005524">
    <property type="term" value="F:ATP binding"/>
    <property type="evidence" value="ECO:0007669"/>
    <property type="project" value="UniProtKB-KW"/>
</dbReference>
<organism evidence="9 10">
    <name type="scientific">Alteribacillus bidgolensis</name>
    <dbReference type="NCBI Taxonomy" id="930129"/>
    <lineage>
        <taxon>Bacteria</taxon>
        <taxon>Bacillati</taxon>
        <taxon>Bacillota</taxon>
        <taxon>Bacilli</taxon>
        <taxon>Bacillales</taxon>
        <taxon>Bacillaceae</taxon>
        <taxon>Alteribacillus</taxon>
    </lineage>
</organism>
<dbReference type="Gene3D" id="3.40.50.300">
    <property type="entry name" value="P-loop containing nucleotide triphosphate hydrolases"/>
    <property type="match status" value="1"/>
</dbReference>
<keyword evidence="10" id="KW-1185">Reference proteome</keyword>
<feature type="domain" description="ABC transporter" evidence="8">
    <location>
        <begin position="12"/>
        <end position="264"/>
    </location>
</feature>
<evidence type="ECO:0000256" key="4">
    <source>
        <dbReference type="ARBA" id="ARBA00022475"/>
    </source>
</evidence>
<dbReference type="PROSITE" id="PS50893">
    <property type="entry name" value="ABC_TRANSPORTER_2"/>
    <property type="match status" value="1"/>
</dbReference>
<evidence type="ECO:0000256" key="6">
    <source>
        <dbReference type="ARBA" id="ARBA00022840"/>
    </source>
</evidence>
<evidence type="ECO:0000256" key="1">
    <source>
        <dbReference type="ARBA" id="ARBA00004202"/>
    </source>
</evidence>
<dbReference type="Pfam" id="PF08352">
    <property type="entry name" value="oligo_HPY"/>
    <property type="match status" value="1"/>
</dbReference>
<dbReference type="GO" id="GO:0015833">
    <property type="term" value="P:peptide transport"/>
    <property type="evidence" value="ECO:0007669"/>
    <property type="project" value="InterPro"/>
</dbReference>
<dbReference type="Pfam" id="PF00005">
    <property type="entry name" value="ABC_tran"/>
    <property type="match status" value="1"/>
</dbReference>
<evidence type="ECO:0000313" key="9">
    <source>
        <dbReference type="EMBL" id="SDI57401.1"/>
    </source>
</evidence>
<keyword evidence="4" id="KW-1003">Cell membrane</keyword>
<name>A0A1G8LNW0_9BACI</name>
<dbReference type="AlphaFoldDB" id="A0A1G8LNW0"/>
<dbReference type="InterPro" id="IPR027417">
    <property type="entry name" value="P-loop_NTPase"/>
</dbReference>
<dbReference type="InterPro" id="IPR050388">
    <property type="entry name" value="ABC_Ni/Peptide_Import"/>
</dbReference>
<evidence type="ECO:0000256" key="7">
    <source>
        <dbReference type="ARBA" id="ARBA00023136"/>
    </source>
</evidence>
<accession>A0A1G8LNW0</accession>
<evidence type="ECO:0000313" key="10">
    <source>
        <dbReference type="Proteomes" id="UP000199017"/>
    </source>
</evidence>
<keyword evidence="5" id="KW-0547">Nucleotide-binding</keyword>